<feature type="compositionally biased region" description="Low complexity" evidence="2">
    <location>
        <begin position="1114"/>
        <end position="1150"/>
    </location>
</feature>
<evidence type="ECO:0008006" key="8">
    <source>
        <dbReference type="Google" id="ProtNLM"/>
    </source>
</evidence>
<keyword evidence="7" id="KW-1185">Reference proteome</keyword>
<dbReference type="AlphaFoldDB" id="A0AAV9QJ84"/>
<dbReference type="EMBL" id="JAXLQG010000003">
    <property type="protein sequence ID" value="KAK5542247.1"/>
    <property type="molecule type" value="Genomic_DNA"/>
</dbReference>
<protein>
    <recommendedName>
        <fullName evidence="8">G domain-containing protein</fullName>
    </recommendedName>
</protein>
<dbReference type="InterPro" id="IPR006073">
    <property type="entry name" value="GTP-bd"/>
</dbReference>
<dbReference type="PANTHER" id="PTHR33840:SF1">
    <property type="entry name" value="TLE1 PHOSPHOLIPASE DOMAIN-CONTAINING PROTEIN"/>
    <property type="match status" value="1"/>
</dbReference>
<feature type="domain" description="G" evidence="3">
    <location>
        <begin position="635"/>
        <end position="759"/>
    </location>
</feature>
<sequence>MRRYMSDGRKPRYAFYELFNAGNIDDQGGVLDPDSPRAHYGKILPPGNGGNTEIANSRTVWDKLDPSLQKELLEKDCTVHHSIAQSRKFGSSKFFEDLDQTNAGKNGTPQTDSAHAHHIEGISKEESDALIKKLLDHVTRKTNTISVDWRQASDTIIWNNRCTLNKVNGGSFEGKYRRDLRRTTVHDDSSTAWGLNEVENDTEKWIVNHAATKAAGMTKVQEGAQNQSNIFRLKSIIPNGLYYDAQGRAVEQIVRYYRAVEDGPKLLDRLKSRNSTPYYEQQIKDIVKEVCETLEEPRDELFLYGFGHGAFIVRAVAGLLDVMRMPKRASVRYFDRLYQSCLDVYKARAEDDNTNGPKMVEFLRSHSTLPIQIQFVGAFDTIKYNAEGHMHDLSLVSSIRHMRHALALNETRSQLSPEIVDCPSKRPEELQEGRSFIQAWFMGSNQDVGGGAAHDGLSLYPLQWMIIESLRAGLVIQPEEQEAEKGPLSLTFPQYAGGLPKLGSGEQIEWLIKHTNGIETSIFDLQMVIGGSNDKDQAHSIRINIPNTIYISQRKIFNKGALIGYYANGNYGTIIHPSTFCLLDRYPRFNEQSHFKALKKDIADYRDRNLQDTEATLPPWLEGLQLQASGVKAFRILVCGKTGVGKSTLINKVFGVELTEESESYKQGDHDINQAFESPNHPGLLIHDSRGWQAGSDKELDLIAKFLRHRAFQRDPAQALHVIWFCVDSDVSRIEEADKRTFDTIAQFSHNVPVFVIGTKKDKLVAFHKIKLLESYMENTGDYRESKRLAAEEANQLAEEQFLALRDELSQIRHYKADGYCCLSKDDDQGVRKLLSSTLELITDDRVRLFAVAAQVVDVEQKIDSAITECMRLGLHAVRTAMVPLPFSSAIGTPTVARILCEHVLQCFGFPKAMPDAVEEIMNRVVLGHLKAFMAVTMAEFLTVGLATAGLIVGTMGAGGVLALASCVLAAPPTARMLFKCACDMILILERSFRYRGKYVSVKQIEDAALYYTTVMTKTFAGKEVLLQKHVHAEVDRLVPLSKVTAGIRFSRLRPGLEEIIYKNRFEKREVERQDTMPLSPEIGGSEIIELEGSHSSPVELPVRNNQVVELPAEVPSGGSLGSLSPVSPESDSGRLRASTATSTSVTLTTIDELLSSDEKATMSNTTSEQGNTDEVSPSLASEAPLDRTKSESLFSRGTKKLSSRFSLKKSKTNT</sequence>
<dbReference type="Gene3D" id="3.60.130.10">
    <property type="entry name" value="Clavaminate synthase-like"/>
    <property type="match status" value="1"/>
</dbReference>
<dbReference type="InterPro" id="IPR003819">
    <property type="entry name" value="TauD/TfdA-like"/>
</dbReference>
<evidence type="ECO:0000313" key="6">
    <source>
        <dbReference type="EMBL" id="KAK5542247.1"/>
    </source>
</evidence>
<dbReference type="InterPro" id="IPR027417">
    <property type="entry name" value="P-loop_NTPase"/>
</dbReference>
<comment type="caution">
    <text evidence="6">The sequence shown here is derived from an EMBL/GenBank/DDBJ whole genome shotgun (WGS) entry which is preliminary data.</text>
</comment>
<dbReference type="Proteomes" id="UP001345827">
    <property type="component" value="Unassembled WGS sequence"/>
</dbReference>
<dbReference type="Gene3D" id="3.40.50.300">
    <property type="entry name" value="P-loop containing nucleotide triphosphate hydrolases"/>
    <property type="match status" value="1"/>
</dbReference>
<dbReference type="Pfam" id="PF09994">
    <property type="entry name" value="T6SS_Tle1-like_cat"/>
    <property type="match status" value="1"/>
</dbReference>
<dbReference type="PANTHER" id="PTHR33840">
    <property type="match status" value="1"/>
</dbReference>
<dbReference type="Pfam" id="PF02668">
    <property type="entry name" value="TauD"/>
    <property type="match status" value="1"/>
</dbReference>
<organism evidence="6 7">
    <name type="scientific">Vermiconidia calcicola</name>
    <dbReference type="NCBI Taxonomy" id="1690605"/>
    <lineage>
        <taxon>Eukaryota</taxon>
        <taxon>Fungi</taxon>
        <taxon>Dikarya</taxon>
        <taxon>Ascomycota</taxon>
        <taxon>Pezizomycotina</taxon>
        <taxon>Dothideomycetes</taxon>
        <taxon>Dothideomycetidae</taxon>
        <taxon>Mycosphaerellales</taxon>
        <taxon>Extremaceae</taxon>
        <taxon>Vermiconidia</taxon>
    </lineage>
</organism>
<feature type="domain" description="TauD/TfdA-like" evidence="4">
    <location>
        <begin position="45"/>
        <end position="184"/>
    </location>
</feature>
<gene>
    <name evidence="6" type="ORF">LTR25_002132</name>
</gene>
<dbReference type="InterPro" id="IPR018712">
    <property type="entry name" value="Tle1-like_cat"/>
</dbReference>
<dbReference type="CDD" id="cd00882">
    <property type="entry name" value="Ras_like_GTPase"/>
    <property type="match status" value="1"/>
</dbReference>
<keyword evidence="1" id="KW-0560">Oxidoreductase</keyword>
<dbReference type="GO" id="GO:0005525">
    <property type="term" value="F:GTP binding"/>
    <property type="evidence" value="ECO:0007669"/>
    <property type="project" value="InterPro"/>
</dbReference>
<evidence type="ECO:0000313" key="7">
    <source>
        <dbReference type="Proteomes" id="UP001345827"/>
    </source>
</evidence>
<accession>A0AAV9QJ84</accession>
<evidence type="ECO:0000259" key="5">
    <source>
        <dbReference type="Pfam" id="PF09994"/>
    </source>
</evidence>
<feature type="compositionally biased region" description="Basic residues" evidence="2">
    <location>
        <begin position="1198"/>
        <end position="1215"/>
    </location>
</feature>
<feature type="domain" description="T6SS Phospholipase effector Tle1-like catalytic" evidence="5">
    <location>
        <begin position="222"/>
        <end position="467"/>
    </location>
</feature>
<dbReference type="SUPFAM" id="SSF51197">
    <property type="entry name" value="Clavaminate synthase-like"/>
    <property type="match status" value="1"/>
</dbReference>
<feature type="region of interest" description="Disordered" evidence="2">
    <location>
        <begin position="1113"/>
        <end position="1215"/>
    </location>
</feature>
<proteinExistence type="predicted"/>
<dbReference type="Pfam" id="PF01926">
    <property type="entry name" value="MMR_HSR1"/>
    <property type="match status" value="1"/>
</dbReference>
<evidence type="ECO:0000259" key="4">
    <source>
        <dbReference type="Pfam" id="PF02668"/>
    </source>
</evidence>
<reference evidence="6 7" key="1">
    <citation type="submission" date="2023-06" db="EMBL/GenBank/DDBJ databases">
        <title>Black Yeasts Isolated from many extreme environments.</title>
        <authorList>
            <person name="Coleine C."/>
            <person name="Stajich J.E."/>
            <person name="Selbmann L."/>
        </authorList>
    </citation>
    <scope>NUCLEOTIDE SEQUENCE [LARGE SCALE GENOMIC DNA]</scope>
    <source>
        <strain evidence="6 7">CCFEE 5887</strain>
    </source>
</reference>
<evidence type="ECO:0000256" key="1">
    <source>
        <dbReference type="ARBA" id="ARBA00023002"/>
    </source>
</evidence>
<dbReference type="GO" id="GO:0016491">
    <property type="term" value="F:oxidoreductase activity"/>
    <property type="evidence" value="ECO:0007669"/>
    <property type="project" value="UniProtKB-KW"/>
</dbReference>
<dbReference type="InterPro" id="IPR042098">
    <property type="entry name" value="TauD-like_sf"/>
</dbReference>
<name>A0AAV9QJ84_9PEZI</name>
<evidence type="ECO:0000259" key="3">
    <source>
        <dbReference type="Pfam" id="PF01926"/>
    </source>
</evidence>
<feature type="compositionally biased region" description="Polar residues" evidence="2">
    <location>
        <begin position="1162"/>
        <end position="1180"/>
    </location>
</feature>
<evidence type="ECO:0000256" key="2">
    <source>
        <dbReference type="SAM" id="MobiDB-lite"/>
    </source>
</evidence>
<dbReference type="SUPFAM" id="SSF52540">
    <property type="entry name" value="P-loop containing nucleoside triphosphate hydrolases"/>
    <property type="match status" value="1"/>
</dbReference>